<dbReference type="InterPro" id="IPR001829">
    <property type="entry name" value="Pili_assmbl_chaperone_bac"/>
</dbReference>
<comment type="caution">
    <text evidence="9">The sequence shown here is derived from an EMBL/GenBank/DDBJ whole genome shotgun (WGS) entry which is preliminary data.</text>
</comment>
<feature type="chain" id="PRO_5045043936" evidence="6">
    <location>
        <begin position="27"/>
        <end position="247"/>
    </location>
</feature>
<feature type="domain" description="Pili assembly chaperone N-terminal" evidence="7">
    <location>
        <begin position="28"/>
        <end position="152"/>
    </location>
</feature>
<evidence type="ECO:0000259" key="7">
    <source>
        <dbReference type="Pfam" id="PF00345"/>
    </source>
</evidence>
<evidence type="ECO:0000313" key="9">
    <source>
        <dbReference type="EMBL" id="CAH6636442.1"/>
    </source>
</evidence>
<dbReference type="Pfam" id="PF02753">
    <property type="entry name" value="PapD_C"/>
    <property type="match status" value="1"/>
</dbReference>
<dbReference type="InterPro" id="IPR016147">
    <property type="entry name" value="Pili_assmbl_chaperone_N"/>
</dbReference>
<dbReference type="SUPFAM" id="SSF49354">
    <property type="entry name" value="PapD-like"/>
    <property type="match status" value="1"/>
</dbReference>
<evidence type="ECO:0000256" key="5">
    <source>
        <dbReference type="ARBA" id="ARBA00023186"/>
    </source>
</evidence>
<dbReference type="InterPro" id="IPR036316">
    <property type="entry name" value="Pili_assmbl_chap_C_dom_sf"/>
</dbReference>
<comment type="subcellular location">
    <subcellularLocation>
        <location evidence="1">Periplasm</location>
    </subcellularLocation>
</comment>
<dbReference type="Proteomes" id="UP001152651">
    <property type="component" value="Unassembled WGS sequence"/>
</dbReference>
<reference evidence="9" key="1">
    <citation type="submission" date="2022-05" db="EMBL/GenBank/DDBJ databases">
        <authorList>
            <person name="Blom J."/>
        </authorList>
    </citation>
    <scope>NUCLEOTIDE SEQUENCE</scope>
    <source>
        <strain evidence="9">Type strain: CPO20170097</strain>
    </source>
</reference>
<evidence type="ECO:0000256" key="6">
    <source>
        <dbReference type="SAM" id="SignalP"/>
    </source>
</evidence>
<name>A0ABN8T7J8_9ENTR</name>
<feature type="signal peptide" evidence="6">
    <location>
        <begin position="1"/>
        <end position="26"/>
    </location>
</feature>
<proteinExistence type="inferred from homology"/>
<dbReference type="EMBL" id="CALSBS010000004">
    <property type="protein sequence ID" value="CAH6636442.1"/>
    <property type="molecule type" value="Genomic_DNA"/>
</dbReference>
<keyword evidence="5" id="KW-0143">Chaperone</keyword>
<keyword evidence="10" id="KW-1185">Reference proteome</keyword>
<dbReference type="InterPro" id="IPR016148">
    <property type="entry name" value="Pili_assmbl_chaperone_C"/>
</dbReference>
<dbReference type="PANTHER" id="PTHR30251">
    <property type="entry name" value="PILUS ASSEMBLY CHAPERONE"/>
    <property type="match status" value="1"/>
</dbReference>
<dbReference type="PANTHER" id="PTHR30251:SF2">
    <property type="entry name" value="FIMBRIAL CHAPERONE YADV-RELATED"/>
    <property type="match status" value="1"/>
</dbReference>
<protein>
    <submittedName>
        <fullName evidence="9">Fimbrial chaperone</fullName>
    </submittedName>
</protein>
<sequence>MTRMCQFVVSAVFIASTAVFSLTAQADIVLSGTRIIYNADQKDVTLRMENKGARPLLVQTWIDTGSENADPSTLKVPFTVTPPVSRVDGKKGQTVKIAWNASQTLPADRESIYWFNALEVPPKMSDADAKGKNILQLAFRTRIKLFYRPTGLAGNPADAPKQLTWRLQSSAGKVVLQATNPTPYHVSFSSITLGSGGNKYTVETSMVAPMSSAEMVVKGAPRSVSGATVDYSAINDFGGGIDGQVKL</sequence>
<organism evidence="9 10">
    <name type="scientific">Pseudocitrobacter vendiensis</name>
    <dbReference type="NCBI Taxonomy" id="2488306"/>
    <lineage>
        <taxon>Bacteria</taxon>
        <taxon>Pseudomonadati</taxon>
        <taxon>Pseudomonadota</taxon>
        <taxon>Gammaproteobacteria</taxon>
        <taxon>Enterobacterales</taxon>
        <taxon>Enterobacteriaceae</taxon>
        <taxon>Pseudocitrobacter</taxon>
    </lineage>
</organism>
<dbReference type="Pfam" id="PF00345">
    <property type="entry name" value="PapD_N"/>
    <property type="match status" value="1"/>
</dbReference>
<dbReference type="InterPro" id="IPR013783">
    <property type="entry name" value="Ig-like_fold"/>
</dbReference>
<dbReference type="NCBIfam" id="NF007398">
    <property type="entry name" value="PRK09926.1"/>
    <property type="match status" value="1"/>
</dbReference>
<evidence type="ECO:0000256" key="4">
    <source>
        <dbReference type="ARBA" id="ARBA00022764"/>
    </source>
</evidence>
<dbReference type="InterPro" id="IPR050643">
    <property type="entry name" value="Periplasmic_pilus_chap"/>
</dbReference>
<gene>
    <name evidence="9" type="primary">ecpD</name>
    <name evidence="9" type="ORF">FBBNIHIM_06380</name>
</gene>
<comment type="similarity">
    <text evidence="2">Belongs to the periplasmic pilus chaperone family.</text>
</comment>
<feature type="domain" description="Pili assembly chaperone C-terminal" evidence="8">
    <location>
        <begin position="179"/>
        <end position="239"/>
    </location>
</feature>
<evidence type="ECO:0000256" key="3">
    <source>
        <dbReference type="ARBA" id="ARBA00022729"/>
    </source>
</evidence>
<dbReference type="PRINTS" id="PR00969">
    <property type="entry name" value="CHAPERONPILI"/>
</dbReference>
<evidence type="ECO:0000256" key="1">
    <source>
        <dbReference type="ARBA" id="ARBA00004418"/>
    </source>
</evidence>
<dbReference type="Gene3D" id="2.60.40.10">
    <property type="entry name" value="Immunoglobulins"/>
    <property type="match status" value="2"/>
</dbReference>
<dbReference type="SUPFAM" id="SSF49584">
    <property type="entry name" value="Periplasmic chaperone C-domain"/>
    <property type="match status" value="1"/>
</dbReference>
<dbReference type="InterPro" id="IPR008962">
    <property type="entry name" value="PapD-like_sf"/>
</dbReference>
<keyword evidence="3 6" id="KW-0732">Signal</keyword>
<evidence type="ECO:0000256" key="2">
    <source>
        <dbReference type="ARBA" id="ARBA00007399"/>
    </source>
</evidence>
<evidence type="ECO:0000259" key="8">
    <source>
        <dbReference type="Pfam" id="PF02753"/>
    </source>
</evidence>
<evidence type="ECO:0000313" key="10">
    <source>
        <dbReference type="Proteomes" id="UP001152651"/>
    </source>
</evidence>
<accession>A0ABN8T7J8</accession>
<keyword evidence="4" id="KW-0574">Periplasm</keyword>